<keyword evidence="2" id="KW-0812">Transmembrane</keyword>
<feature type="domain" description="Cadherin" evidence="9">
    <location>
        <begin position="4"/>
        <end position="56"/>
    </location>
</feature>
<organism evidence="10 11">
    <name type="scientific">Laodelphax striatellus</name>
    <name type="common">Small brown planthopper</name>
    <name type="synonym">Delphax striatella</name>
    <dbReference type="NCBI Taxonomy" id="195883"/>
    <lineage>
        <taxon>Eukaryota</taxon>
        <taxon>Metazoa</taxon>
        <taxon>Ecdysozoa</taxon>
        <taxon>Arthropoda</taxon>
        <taxon>Hexapoda</taxon>
        <taxon>Insecta</taxon>
        <taxon>Pterygota</taxon>
        <taxon>Neoptera</taxon>
        <taxon>Paraneoptera</taxon>
        <taxon>Hemiptera</taxon>
        <taxon>Auchenorrhyncha</taxon>
        <taxon>Fulgoroidea</taxon>
        <taxon>Delphacidae</taxon>
        <taxon>Criomorphinae</taxon>
        <taxon>Laodelphax</taxon>
    </lineage>
</organism>
<evidence type="ECO:0000256" key="3">
    <source>
        <dbReference type="ARBA" id="ARBA00022737"/>
    </source>
</evidence>
<evidence type="ECO:0000259" key="9">
    <source>
        <dbReference type="PROSITE" id="PS50268"/>
    </source>
</evidence>
<keyword evidence="4 8" id="KW-0106">Calcium</keyword>
<protein>
    <recommendedName>
        <fullName evidence="9">Cadherin domain-containing protein</fullName>
    </recommendedName>
</protein>
<reference evidence="10 11" key="1">
    <citation type="journal article" date="2017" name="Gigascience">
        <title>Genome sequence of the small brown planthopper, Laodelphax striatellus.</title>
        <authorList>
            <person name="Zhu J."/>
            <person name="Jiang F."/>
            <person name="Wang X."/>
            <person name="Yang P."/>
            <person name="Bao Y."/>
            <person name="Zhao W."/>
            <person name="Wang W."/>
            <person name="Lu H."/>
            <person name="Wang Q."/>
            <person name="Cui N."/>
            <person name="Li J."/>
            <person name="Chen X."/>
            <person name="Luo L."/>
            <person name="Yu J."/>
            <person name="Kang L."/>
            <person name="Cui F."/>
        </authorList>
    </citation>
    <scope>NUCLEOTIDE SEQUENCE [LARGE SCALE GENOMIC DNA]</scope>
    <source>
        <strain evidence="10">Lst14</strain>
    </source>
</reference>
<evidence type="ECO:0000256" key="1">
    <source>
        <dbReference type="ARBA" id="ARBA00004370"/>
    </source>
</evidence>
<evidence type="ECO:0000256" key="4">
    <source>
        <dbReference type="ARBA" id="ARBA00022837"/>
    </source>
</evidence>
<accession>A0A482X5Y1</accession>
<dbReference type="Pfam" id="PF00028">
    <property type="entry name" value="Cadherin"/>
    <property type="match status" value="2"/>
</dbReference>
<dbReference type="STRING" id="195883.A0A482X5Y1"/>
<dbReference type="PROSITE" id="PS50268">
    <property type="entry name" value="CADHERIN_2"/>
    <property type="match status" value="2"/>
</dbReference>
<dbReference type="InterPro" id="IPR002126">
    <property type="entry name" value="Cadherin-like_dom"/>
</dbReference>
<dbReference type="PANTHER" id="PTHR24025">
    <property type="entry name" value="DESMOGLEIN FAMILY MEMBER"/>
    <property type="match status" value="1"/>
</dbReference>
<dbReference type="PROSITE" id="PS00232">
    <property type="entry name" value="CADHERIN_1"/>
    <property type="match status" value="1"/>
</dbReference>
<evidence type="ECO:0000313" key="11">
    <source>
        <dbReference type="Proteomes" id="UP000291343"/>
    </source>
</evidence>
<dbReference type="InterPro" id="IPR015919">
    <property type="entry name" value="Cadherin-like_sf"/>
</dbReference>
<keyword evidence="3" id="KW-0677">Repeat</keyword>
<evidence type="ECO:0000256" key="2">
    <source>
        <dbReference type="ARBA" id="ARBA00022692"/>
    </source>
</evidence>
<dbReference type="SMART" id="SM00112">
    <property type="entry name" value="CA"/>
    <property type="match status" value="1"/>
</dbReference>
<evidence type="ECO:0000256" key="7">
    <source>
        <dbReference type="ARBA" id="ARBA00023136"/>
    </source>
</evidence>
<dbReference type="GO" id="GO:0005509">
    <property type="term" value="F:calcium ion binding"/>
    <property type="evidence" value="ECO:0007669"/>
    <property type="project" value="UniProtKB-UniRule"/>
</dbReference>
<name>A0A482X5Y1_LAOST</name>
<dbReference type="CDD" id="cd11304">
    <property type="entry name" value="Cadherin_repeat"/>
    <property type="match status" value="2"/>
</dbReference>
<dbReference type="GO" id="GO:0005886">
    <property type="term" value="C:plasma membrane"/>
    <property type="evidence" value="ECO:0007669"/>
    <property type="project" value="InterPro"/>
</dbReference>
<dbReference type="SMR" id="A0A482X5Y1"/>
<dbReference type="GO" id="GO:0007156">
    <property type="term" value="P:homophilic cell adhesion via plasma membrane adhesion molecules"/>
    <property type="evidence" value="ECO:0007669"/>
    <property type="project" value="InterPro"/>
</dbReference>
<dbReference type="Proteomes" id="UP000291343">
    <property type="component" value="Unassembled WGS sequence"/>
</dbReference>
<dbReference type="PANTHER" id="PTHR24025:SF28">
    <property type="entry name" value="PUTATIVE-RELATED"/>
    <property type="match status" value="1"/>
</dbReference>
<dbReference type="InterPro" id="IPR020894">
    <property type="entry name" value="Cadherin_CS"/>
</dbReference>
<dbReference type="PRINTS" id="PR00205">
    <property type="entry name" value="CADHERIN"/>
</dbReference>
<gene>
    <name evidence="10" type="ORF">LSTR_LSTR016908</name>
</gene>
<keyword evidence="5" id="KW-0130">Cell adhesion</keyword>
<comment type="caution">
    <text evidence="10">The sequence shown here is derived from an EMBL/GenBank/DDBJ whole genome shotgun (WGS) entry which is preliminary data.</text>
</comment>
<dbReference type="EMBL" id="QKKF02017075">
    <property type="protein sequence ID" value="RZF41174.1"/>
    <property type="molecule type" value="Genomic_DNA"/>
</dbReference>
<dbReference type="AlphaFoldDB" id="A0A482X5Y1"/>
<keyword evidence="6" id="KW-1133">Transmembrane helix</keyword>
<evidence type="ECO:0000256" key="8">
    <source>
        <dbReference type="PROSITE-ProRule" id="PRU00043"/>
    </source>
</evidence>
<keyword evidence="11" id="KW-1185">Reference proteome</keyword>
<dbReference type="SUPFAM" id="SSF49313">
    <property type="entry name" value="Cadherin-like"/>
    <property type="match status" value="2"/>
</dbReference>
<dbReference type="GO" id="GO:0005911">
    <property type="term" value="C:cell-cell junction"/>
    <property type="evidence" value="ECO:0007669"/>
    <property type="project" value="TreeGrafter"/>
</dbReference>
<evidence type="ECO:0000313" key="10">
    <source>
        <dbReference type="EMBL" id="RZF41174.1"/>
    </source>
</evidence>
<dbReference type="Gene3D" id="2.60.40.60">
    <property type="entry name" value="Cadherins"/>
    <property type="match status" value="2"/>
</dbReference>
<sequence>MYANSGWVYLRRPLDRESRDVYRLQVTATDNGSPPASASANLTVYVSDANDNDPVFSSESYRFTVEENLPRGAPVGLLMATDRDLGANAALTYSLIPANSSFQVNPTTVVCKERRGRKRERERELQLASK</sequence>
<dbReference type="InterPro" id="IPR050971">
    <property type="entry name" value="Cadherin-domain_protein"/>
</dbReference>
<keyword evidence="7" id="KW-0472">Membrane</keyword>
<dbReference type="InParanoid" id="A0A482X5Y1"/>
<comment type="subcellular location">
    <subcellularLocation>
        <location evidence="1">Membrane</location>
    </subcellularLocation>
</comment>
<feature type="domain" description="Cadherin" evidence="9">
    <location>
        <begin position="57"/>
        <end position="127"/>
    </location>
</feature>
<evidence type="ECO:0000256" key="5">
    <source>
        <dbReference type="ARBA" id="ARBA00022889"/>
    </source>
</evidence>
<evidence type="ECO:0000256" key="6">
    <source>
        <dbReference type="ARBA" id="ARBA00022989"/>
    </source>
</evidence>
<dbReference type="OrthoDB" id="6252479at2759"/>
<proteinExistence type="predicted"/>